<proteinExistence type="predicted"/>
<evidence type="ECO:0000313" key="2">
    <source>
        <dbReference type="Proteomes" id="UP001499978"/>
    </source>
</evidence>
<protein>
    <recommendedName>
        <fullName evidence="3">XRE family transcriptional regulator</fullName>
    </recommendedName>
</protein>
<dbReference type="Proteomes" id="UP001499978">
    <property type="component" value="Unassembled WGS sequence"/>
</dbReference>
<evidence type="ECO:0000313" key="1">
    <source>
        <dbReference type="EMBL" id="GAA2526212.1"/>
    </source>
</evidence>
<reference evidence="2" key="1">
    <citation type="journal article" date="2019" name="Int. J. Syst. Evol. Microbiol.">
        <title>The Global Catalogue of Microorganisms (GCM) 10K type strain sequencing project: providing services to taxonomists for standard genome sequencing and annotation.</title>
        <authorList>
            <consortium name="The Broad Institute Genomics Platform"/>
            <consortium name="The Broad Institute Genome Sequencing Center for Infectious Disease"/>
            <person name="Wu L."/>
            <person name="Ma J."/>
        </authorList>
    </citation>
    <scope>NUCLEOTIDE SEQUENCE [LARGE SCALE GENOMIC DNA]</scope>
    <source>
        <strain evidence="2">JCM 3367</strain>
    </source>
</reference>
<sequence length="174" mass="18514">MNAHEQADTAAPGAVPIVAGIAARIRELIDKSGLTVIEYATQAGVDPDRLACNLAAGGGFSFSALDVALIANYAKVSTRWLLTGERRMIRLVTCGPSSCRAGWRKVGGRSGAYVRLAEPDSERHHVLVPVDPTAGDYQDLIDATVGDLRHRAETGRRAQLVLDTINDNPEGAPK</sequence>
<name>A0ABP6AX51_9ACTN</name>
<dbReference type="EMBL" id="BAAARY010000012">
    <property type="protein sequence ID" value="GAA2526212.1"/>
    <property type="molecule type" value="Genomic_DNA"/>
</dbReference>
<evidence type="ECO:0008006" key="3">
    <source>
        <dbReference type="Google" id="ProtNLM"/>
    </source>
</evidence>
<comment type="caution">
    <text evidence="1">The sequence shown here is derived from an EMBL/GenBank/DDBJ whole genome shotgun (WGS) entry which is preliminary data.</text>
</comment>
<gene>
    <name evidence="1" type="ORF">GCM10010201_26130</name>
</gene>
<organism evidence="1 2">
    <name type="scientific">Pilimelia columellifera subsp. columellifera</name>
    <dbReference type="NCBI Taxonomy" id="706583"/>
    <lineage>
        <taxon>Bacteria</taxon>
        <taxon>Bacillati</taxon>
        <taxon>Actinomycetota</taxon>
        <taxon>Actinomycetes</taxon>
        <taxon>Micromonosporales</taxon>
        <taxon>Micromonosporaceae</taxon>
        <taxon>Pilimelia</taxon>
    </lineage>
</organism>
<accession>A0ABP6AX51</accession>
<keyword evidence="2" id="KW-1185">Reference proteome</keyword>